<keyword evidence="17" id="KW-1185">Reference proteome</keyword>
<dbReference type="Gene3D" id="3.40.50.300">
    <property type="entry name" value="P-loop containing nucleotide triphosphate hydrolases"/>
    <property type="match status" value="2"/>
</dbReference>
<dbReference type="InterPro" id="IPR003439">
    <property type="entry name" value="ABC_transporter-like_ATP-bd"/>
</dbReference>
<dbReference type="Gene3D" id="1.20.1560.10">
    <property type="entry name" value="ABC transporter type 1, transmembrane domain"/>
    <property type="match status" value="3"/>
</dbReference>
<name>A0AAN7ZHN1_9COLE</name>
<gene>
    <name evidence="16" type="ORF">RI129_005672</name>
</gene>
<dbReference type="InterPro" id="IPR056227">
    <property type="entry name" value="TMD0_ABC"/>
</dbReference>
<feature type="transmembrane region" description="Helical" evidence="13">
    <location>
        <begin position="139"/>
        <end position="155"/>
    </location>
</feature>
<dbReference type="SUPFAM" id="SSF52540">
    <property type="entry name" value="P-loop containing nucleoside triphosphate hydrolases"/>
    <property type="match status" value="2"/>
</dbReference>
<dbReference type="InterPro" id="IPR017871">
    <property type="entry name" value="ABC_transporter-like_CS"/>
</dbReference>
<evidence type="ECO:0000259" key="15">
    <source>
        <dbReference type="PROSITE" id="PS50929"/>
    </source>
</evidence>
<dbReference type="GO" id="GO:0005774">
    <property type="term" value="C:vacuolar membrane"/>
    <property type="evidence" value="ECO:0007669"/>
    <property type="project" value="UniProtKB-SubCell"/>
</dbReference>
<keyword evidence="6" id="KW-0547">Nucleotide-binding</keyword>
<dbReference type="FunFam" id="1.20.1560.10:FF:000001">
    <property type="entry name" value="ATP-binding cassette subfamily C member 1"/>
    <property type="match status" value="1"/>
</dbReference>
<feature type="domain" description="ABC transporter" evidence="14">
    <location>
        <begin position="1274"/>
        <end position="1508"/>
    </location>
</feature>
<keyword evidence="8 13" id="KW-1133">Transmembrane helix</keyword>
<evidence type="ECO:0000256" key="8">
    <source>
        <dbReference type="ARBA" id="ARBA00022989"/>
    </source>
</evidence>
<evidence type="ECO:0000256" key="1">
    <source>
        <dbReference type="ARBA" id="ARBA00004128"/>
    </source>
</evidence>
<dbReference type="InterPro" id="IPR050173">
    <property type="entry name" value="ABC_transporter_C-like"/>
</dbReference>
<dbReference type="Pfam" id="PF24357">
    <property type="entry name" value="TMD0_ABC"/>
    <property type="match status" value="1"/>
</dbReference>
<proteinExistence type="inferred from homology"/>
<feature type="transmembrane region" description="Helical" evidence="13">
    <location>
        <begin position="509"/>
        <end position="538"/>
    </location>
</feature>
<sequence length="1513" mass="169625">MANSELDLFCGSPFWNISLTWNTEDPDFTKCFEKTVLVWVPCAFLWTFSSLEVYYILNSKNKKIPWNFLNITKFLVTLVLVILCVVDLGVAIKYSKDEQYSIHKVDIYTPVIKILSYALSALLLIYNCKNGLRTSGMQFLFWFINTVCAIPQLRTEILAVQNQPVPHYFYISYLIYFPLVVLMLLLIKSCPEESASFLSRMFYRWFDPMAWKGFRNPLTTTDLWDLKHEDTAKEVFPVFDKHWQKSLNKATSRPPFPQAEYKTDSVHVEFVRSSKTKQASILPALIKTIGPTFFFGAILKLIQDILTFVSPQILNLLIGFVEGGEPQWRGFLYVACLFLTACLQTLILGQYFHRMFIVGIRIRTALISAIYRKALKMSNAARKESTVGEIVNLMSVDAQKFIELTPYVNMIWSAPLQIILALYFLWQVLGASVLAGLAVMIILIPVNGLIANRGKVLQIRQMKNKDERVKLMNEVLSGIKVLKLYAWEPSFEAQVLKIRDKEIKVLKQAAYLNAGTSFIWSCAPFLVSLVSFGTYVLVDDSHVLDAKTAFVSLSLFNVLRFPLSMLPMMISNMVQTFVSIKRLNKFMNCEELDMKNVTHNPTEKVPILIENGVFSWGEEPILKNINIQLEKGCLTAVVGSVGSGKSSLVSALLGEMEKVSGKVNTVGSVAYVSQQAWIQNATLQQNILFGKTIDNKMYNNVIGACALKPDFEMLPAGDQTEIGEKGINLSGGQKQRVSLARAVYSKSDIYLLDDPLSAVDSHVGKHIFEQVIGPDGLLKDTTRLLVTHGITYLSKVDQIIVLKDGEVSEVGTYKELLDKKGAFAEFIIQHLNEVVSEENEEELDELKHQLSGTAVSVELSRQLSRHISRISESISETGSEKANGSLQRQKSTDSRDEKGLKRRTSSLESSMKPVVGEKLIEVEKAETGSVKWEVYTHYLKSIGIFLSVSTIVLNILFQFFTVDVSTSQRDMYLGVYGALGFGQGIAICIATLSNAIGTIRASRNIHYELLANIMRLPLTVFDVTPLGRLLNRNLLENILRNPIQFFECVPIGRIISRFSKDIESIDDELAFNVYELIESSGLVLATLFVISYTTPIFVAVIVPIGIVYYLVQRFYVATSRQLKRLESVSRSPIYSHFGETVTGASAIRAYGQVQRFVNESEEKVDFNQVCYFPSIIANRWLAVRLEMVGNLIILFAALFSVLSKDQNSGLVGLSVTYALQITQTLNWLVRMTSDVETNIVAVERIKEYGETPQEAPWDIPNTKPAESWPNIGAVTFQNLAVRYRPGLDLVLKGINFTVKGGEKVGIVGRTGAGKSSLTLSLFRIIEAAQGDIIIDGVNISKIGLHALRSRITIIPQDAVLFSGSLRMNLDPFNNHQDEEVWRSLEHAHLKEFIKGLPSGLNHEVSEGGENLSVGQRQLICLSRALLRKTKLLVLDEATAAVDLETDDLIQRTIRNEFRDCTVLTIAHRLNTIMDSDRVIVLDKGDIVEFDTPSNLLQNKNSIFYGMAKDAGLV</sequence>
<evidence type="ECO:0000256" key="10">
    <source>
        <dbReference type="ARBA" id="ARBA00024220"/>
    </source>
</evidence>
<feature type="transmembrane region" description="Helical" evidence="13">
    <location>
        <begin position="432"/>
        <end position="452"/>
    </location>
</feature>
<dbReference type="CDD" id="cd03250">
    <property type="entry name" value="ABCC_MRP_domain1"/>
    <property type="match status" value="1"/>
</dbReference>
<feature type="domain" description="ABC transporter" evidence="14">
    <location>
        <begin position="607"/>
        <end position="829"/>
    </location>
</feature>
<dbReference type="FunFam" id="3.40.50.300:FF:000074">
    <property type="entry name" value="Multidrug resistance-associated protein 5 isoform 1"/>
    <property type="match status" value="1"/>
</dbReference>
<dbReference type="GO" id="GO:0015431">
    <property type="term" value="F:ABC-type glutathione S-conjugate transporter activity"/>
    <property type="evidence" value="ECO:0007669"/>
    <property type="project" value="UniProtKB-EC"/>
</dbReference>
<dbReference type="PROSITE" id="PS50929">
    <property type="entry name" value="ABC_TM1F"/>
    <property type="match status" value="2"/>
</dbReference>
<dbReference type="InterPro" id="IPR011527">
    <property type="entry name" value="ABC1_TM_dom"/>
</dbReference>
<dbReference type="CDD" id="cd03244">
    <property type="entry name" value="ABCC_MRP_domain2"/>
    <property type="match status" value="1"/>
</dbReference>
<dbReference type="SUPFAM" id="SSF90123">
    <property type="entry name" value="ABC transporter transmembrane region"/>
    <property type="match status" value="3"/>
</dbReference>
<feature type="transmembrane region" description="Helical" evidence="13">
    <location>
        <begin position="1181"/>
        <end position="1202"/>
    </location>
</feature>
<dbReference type="CDD" id="cd18603">
    <property type="entry name" value="ABC_6TM_MRP1_2_3_6_D2_like"/>
    <property type="match status" value="1"/>
</dbReference>
<feature type="transmembrane region" description="Helical" evidence="13">
    <location>
        <begin position="1082"/>
        <end position="1111"/>
    </location>
</feature>
<feature type="transmembrane region" description="Helical" evidence="13">
    <location>
        <begin position="167"/>
        <end position="187"/>
    </location>
</feature>
<dbReference type="PROSITE" id="PS00211">
    <property type="entry name" value="ABC_TRANSPORTER_1"/>
    <property type="match status" value="2"/>
</dbReference>
<dbReference type="CDD" id="cd18595">
    <property type="entry name" value="ABC_6TM_MRP1_2_3_6_D1_like"/>
    <property type="match status" value="1"/>
</dbReference>
<evidence type="ECO:0000256" key="3">
    <source>
        <dbReference type="ARBA" id="ARBA00022448"/>
    </source>
</evidence>
<evidence type="ECO:0000256" key="7">
    <source>
        <dbReference type="ARBA" id="ARBA00022840"/>
    </source>
</evidence>
<dbReference type="InterPro" id="IPR003593">
    <property type="entry name" value="AAA+_ATPase"/>
</dbReference>
<dbReference type="PANTHER" id="PTHR24223">
    <property type="entry name" value="ATP-BINDING CASSETTE SUB-FAMILY C"/>
    <property type="match status" value="1"/>
</dbReference>
<dbReference type="Pfam" id="PF00664">
    <property type="entry name" value="ABC_membrane"/>
    <property type="match status" value="2"/>
</dbReference>
<evidence type="ECO:0000256" key="6">
    <source>
        <dbReference type="ARBA" id="ARBA00022741"/>
    </source>
</evidence>
<dbReference type="GO" id="GO:0016887">
    <property type="term" value="F:ATP hydrolysis activity"/>
    <property type="evidence" value="ECO:0007669"/>
    <property type="project" value="InterPro"/>
</dbReference>
<feature type="transmembrane region" description="Helical" evidence="13">
    <location>
        <begin position="558"/>
        <end position="578"/>
    </location>
</feature>
<feature type="transmembrane region" description="Helical" evidence="13">
    <location>
        <begin position="973"/>
        <end position="997"/>
    </location>
</feature>
<protein>
    <recommendedName>
        <fullName evidence="10">ABC-type glutathione-S-conjugate transporter</fullName>
        <ecNumber evidence="10">7.6.2.3</ecNumber>
    </recommendedName>
</protein>
<keyword evidence="5" id="KW-0677">Repeat</keyword>
<dbReference type="Pfam" id="PF00005">
    <property type="entry name" value="ABC_tran"/>
    <property type="match status" value="2"/>
</dbReference>
<comment type="subcellular location">
    <subcellularLocation>
        <location evidence="1">Vacuole membrane</location>
        <topology evidence="1">Multi-pass membrane protein</topology>
    </subcellularLocation>
</comment>
<reference evidence="16 17" key="1">
    <citation type="journal article" date="2024" name="Insects">
        <title>An Improved Chromosome-Level Genome Assembly of the Firefly Pyrocoelia pectoralis.</title>
        <authorList>
            <person name="Fu X."/>
            <person name="Meyer-Rochow V.B."/>
            <person name="Ballantyne L."/>
            <person name="Zhu X."/>
        </authorList>
    </citation>
    <scope>NUCLEOTIDE SEQUENCE [LARGE SCALE GENOMIC DNA]</scope>
    <source>
        <strain evidence="16">XCY_ONT2</strain>
    </source>
</reference>
<dbReference type="EMBL" id="JAVRBK010000004">
    <property type="protein sequence ID" value="KAK5644372.1"/>
    <property type="molecule type" value="Genomic_DNA"/>
</dbReference>
<evidence type="ECO:0000256" key="2">
    <source>
        <dbReference type="ARBA" id="ARBA00009726"/>
    </source>
</evidence>
<dbReference type="EC" id="7.6.2.3" evidence="10"/>
<organism evidence="16 17">
    <name type="scientific">Pyrocoelia pectoralis</name>
    <dbReference type="NCBI Taxonomy" id="417401"/>
    <lineage>
        <taxon>Eukaryota</taxon>
        <taxon>Metazoa</taxon>
        <taxon>Ecdysozoa</taxon>
        <taxon>Arthropoda</taxon>
        <taxon>Hexapoda</taxon>
        <taxon>Insecta</taxon>
        <taxon>Pterygota</taxon>
        <taxon>Neoptera</taxon>
        <taxon>Endopterygota</taxon>
        <taxon>Coleoptera</taxon>
        <taxon>Polyphaga</taxon>
        <taxon>Elateriformia</taxon>
        <taxon>Elateroidea</taxon>
        <taxon>Lampyridae</taxon>
        <taxon>Lampyrinae</taxon>
        <taxon>Pyrocoelia</taxon>
    </lineage>
</organism>
<comment type="similarity">
    <text evidence="2">Belongs to the ABC transporter superfamily. ABCC family. Conjugate transporter (TC 3.A.1.208) subfamily.</text>
</comment>
<dbReference type="FunFam" id="3.40.50.300:FF:000293">
    <property type="entry name" value="ATP binding cassette subfamily C member 1"/>
    <property type="match status" value="1"/>
</dbReference>
<evidence type="ECO:0000256" key="12">
    <source>
        <dbReference type="SAM" id="MobiDB-lite"/>
    </source>
</evidence>
<dbReference type="InterPro" id="IPR027417">
    <property type="entry name" value="P-loop_NTPase"/>
</dbReference>
<evidence type="ECO:0000313" key="17">
    <source>
        <dbReference type="Proteomes" id="UP001329430"/>
    </source>
</evidence>
<evidence type="ECO:0000313" key="16">
    <source>
        <dbReference type="EMBL" id="KAK5644372.1"/>
    </source>
</evidence>
<feature type="transmembrane region" description="Helical" evidence="13">
    <location>
        <begin position="107"/>
        <end position="127"/>
    </location>
</feature>
<dbReference type="PROSITE" id="PS50893">
    <property type="entry name" value="ABC_TRANSPORTER_2"/>
    <property type="match status" value="2"/>
</dbReference>
<evidence type="ECO:0000256" key="11">
    <source>
        <dbReference type="ARBA" id="ARBA00047523"/>
    </source>
</evidence>
<feature type="transmembrane region" description="Helical" evidence="13">
    <location>
        <begin position="69"/>
        <end position="92"/>
    </location>
</feature>
<evidence type="ECO:0000256" key="5">
    <source>
        <dbReference type="ARBA" id="ARBA00022737"/>
    </source>
</evidence>
<evidence type="ECO:0000256" key="9">
    <source>
        <dbReference type="ARBA" id="ARBA00023136"/>
    </source>
</evidence>
<feature type="compositionally biased region" description="Basic and acidic residues" evidence="12">
    <location>
        <begin position="890"/>
        <end position="899"/>
    </location>
</feature>
<dbReference type="GO" id="GO:0005524">
    <property type="term" value="F:ATP binding"/>
    <property type="evidence" value="ECO:0007669"/>
    <property type="project" value="UniProtKB-KW"/>
</dbReference>
<evidence type="ECO:0000256" key="4">
    <source>
        <dbReference type="ARBA" id="ARBA00022692"/>
    </source>
</evidence>
<keyword evidence="4 13" id="KW-0812">Transmembrane</keyword>
<keyword evidence="3" id="KW-0813">Transport</keyword>
<dbReference type="PANTHER" id="PTHR24223:SF443">
    <property type="entry name" value="MULTIDRUG-RESISTANCE LIKE PROTEIN 1, ISOFORM I"/>
    <property type="match status" value="1"/>
</dbReference>
<feature type="transmembrane region" description="Helical" evidence="13">
    <location>
        <begin position="36"/>
        <end position="57"/>
    </location>
</feature>
<keyword evidence="9 13" id="KW-0472">Membrane</keyword>
<feature type="transmembrane region" description="Helical" evidence="13">
    <location>
        <begin position="941"/>
        <end position="961"/>
    </location>
</feature>
<feature type="transmembrane region" description="Helical" evidence="13">
    <location>
        <begin position="407"/>
        <end position="426"/>
    </location>
</feature>
<dbReference type="InterPro" id="IPR036640">
    <property type="entry name" value="ABC1_TM_sf"/>
</dbReference>
<dbReference type="Proteomes" id="UP001329430">
    <property type="component" value="Chromosome 4"/>
</dbReference>
<evidence type="ECO:0000256" key="13">
    <source>
        <dbReference type="SAM" id="Phobius"/>
    </source>
</evidence>
<feature type="transmembrane region" description="Helical" evidence="13">
    <location>
        <begin position="330"/>
        <end position="352"/>
    </location>
</feature>
<feature type="region of interest" description="Disordered" evidence="12">
    <location>
        <begin position="872"/>
        <end position="909"/>
    </location>
</feature>
<comment type="caution">
    <text evidence="16">The sequence shown here is derived from an EMBL/GenBank/DDBJ whole genome shotgun (WGS) entry which is preliminary data.</text>
</comment>
<accession>A0AAN7ZHN1</accession>
<keyword evidence="7" id="KW-0067">ATP-binding</keyword>
<feature type="domain" description="ABC transmembrane type-1" evidence="15">
    <location>
        <begin position="294"/>
        <end position="575"/>
    </location>
</feature>
<dbReference type="SMART" id="SM00382">
    <property type="entry name" value="AAA"/>
    <property type="match status" value="2"/>
</dbReference>
<feature type="transmembrane region" description="Helical" evidence="13">
    <location>
        <begin position="281"/>
        <end position="302"/>
    </location>
</feature>
<dbReference type="FunFam" id="1.20.1560.10:FF:000041">
    <property type="entry name" value="Multidrug-Resistance like protein 1, isoform C"/>
    <property type="match status" value="1"/>
</dbReference>
<feature type="domain" description="ABC transmembrane type-1" evidence="15">
    <location>
        <begin position="942"/>
        <end position="1237"/>
    </location>
</feature>
<comment type="catalytic activity">
    <reaction evidence="11">
        <text>leukotriene C4(in) + ATP + H2O = leukotriene C4(out) + ADP + phosphate + H(+)</text>
        <dbReference type="Rhea" id="RHEA:38963"/>
        <dbReference type="ChEBI" id="CHEBI:15377"/>
        <dbReference type="ChEBI" id="CHEBI:15378"/>
        <dbReference type="ChEBI" id="CHEBI:30616"/>
        <dbReference type="ChEBI" id="CHEBI:43474"/>
        <dbReference type="ChEBI" id="CHEBI:57973"/>
        <dbReference type="ChEBI" id="CHEBI:456216"/>
    </reaction>
    <physiologicalReaction direction="left-to-right" evidence="11">
        <dbReference type="Rhea" id="RHEA:38964"/>
    </physiologicalReaction>
</comment>
<evidence type="ECO:0000259" key="14">
    <source>
        <dbReference type="PROSITE" id="PS50893"/>
    </source>
</evidence>